<keyword evidence="14" id="KW-1185">Reference proteome</keyword>
<feature type="compositionally biased region" description="Low complexity" evidence="11">
    <location>
        <begin position="630"/>
        <end position="647"/>
    </location>
</feature>
<evidence type="ECO:0000256" key="6">
    <source>
        <dbReference type="ARBA" id="ARBA00022788"/>
    </source>
</evidence>
<feature type="compositionally biased region" description="Basic and acidic residues" evidence="11">
    <location>
        <begin position="612"/>
        <end position="629"/>
    </location>
</feature>
<evidence type="ECO:0000256" key="2">
    <source>
        <dbReference type="ARBA" id="ARBA00022473"/>
    </source>
</evidence>
<reference evidence="13 14" key="1">
    <citation type="journal article" date="2002" name="Science">
        <title>The genome sequence of the malaria mosquito Anopheles gambiae.</title>
        <authorList>
            <person name="Holt R.A."/>
            <person name="Subramanian G.M."/>
            <person name="Halpern A."/>
            <person name="Sutton G.G."/>
            <person name="Charlab R."/>
            <person name="Nusskern D.R."/>
            <person name="Wincker P."/>
            <person name="Clark A.G."/>
            <person name="Ribeiro J.M."/>
            <person name="Wides R."/>
            <person name="Salzberg S.L."/>
            <person name="Loftus B."/>
            <person name="Yandell M."/>
            <person name="Majoros W.H."/>
            <person name="Rusch D.B."/>
            <person name="Lai Z."/>
            <person name="Kraft C.L."/>
            <person name="Abril J.F."/>
            <person name="Anthouard V."/>
            <person name="Arensburger P."/>
            <person name="Atkinson P.W."/>
            <person name="Baden H."/>
            <person name="de Berardinis V."/>
            <person name="Baldwin D."/>
            <person name="Benes V."/>
            <person name="Biedler J."/>
            <person name="Blass C."/>
            <person name="Bolanos R."/>
            <person name="Boscus D."/>
            <person name="Barnstead M."/>
            <person name="Cai S."/>
            <person name="Center A."/>
            <person name="Chaturverdi K."/>
            <person name="Christophides G.K."/>
            <person name="Chrystal M.A."/>
            <person name="Clamp M."/>
            <person name="Cravchik A."/>
            <person name="Curwen V."/>
            <person name="Dana A."/>
            <person name="Delcher A."/>
            <person name="Dew I."/>
            <person name="Evans C.A."/>
            <person name="Flanigan M."/>
            <person name="Grundschober-Freimoser A."/>
            <person name="Friedli L."/>
            <person name="Gu Z."/>
            <person name="Guan P."/>
            <person name="Guigo R."/>
            <person name="Hillenmeyer M.E."/>
            <person name="Hladun S.L."/>
            <person name="Hogan J.R."/>
            <person name="Hong Y.S."/>
            <person name="Hoover J."/>
            <person name="Jaillon O."/>
            <person name="Ke Z."/>
            <person name="Kodira C."/>
            <person name="Kokoza E."/>
            <person name="Koutsos A."/>
            <person name="Letunic I."/>
            <person name="Levitsky A."/>
            <person name="Liang Y."/>
            <person name="Lin J.J."/>
            <person name="Lobo N.F."/>
            <person name="Lopez J.R."/>
            <person name="Malek J.A."/>
            <person name="McIntosh T.C."/>
            <person name="Meister S."/>
            <person name="Miller J."/>
            <person name="Mobarry C."/>
            <person name="Mongin E."/>
            <person name="Murphy S.D."/>
            <person name="O'Brochta D.A."/>
            <person name="Pfannkoch C."/>
            <person name="Qi R."/>
            <person name="Regier M.A."/>
            <person name="Remington K."/>
            <person name="Shao H."/>
            <person name="Sharakhova M.V."/>
            <person name="Sitter C.D."/>
            <person name="Shetty J."/>
            <person name="Smith T.J."/>
            <person name="Strong R."/>
            <person name="Sun J."/>
            <person name="Thomasova D."/>
            <person name="Ton L.Q."/>
            <person name="Topalis P."/>
            <person name="Tu Z."/>
            <person name="Unger M.F."/>
            <person name="Walenz B."/>
            <person name="Wang A."/>
            <person name="Wang J."/>
            <person name="Wang M."/>
            <person name="Wang X."/>
            <person name="Woodford K.J."/>
            <person name="Wortman J.R."/>
            <person name="Wu M."/>
            <person name="Yao A."/>
            <person name="Zdobnov E.M."/>
            <person name="Zhang H."/>
            <person name="Zhao Q."/>
            <person name="Zhao S."/>
            <person name="Zhu S.C."/>
            <person name="Zhimulev I."/>
            <person name="Coluzzi M."/>
            <person name="della Torre A."/>
            <person name="Roth C.W."/>
            <person name="Louis C."/>
            <person name="Kalush F."/>
            <person name="Mural R.J."/>
            <person name="Myers E.W."/>
            <person name="Adams M.D."/>
            <person name="Smith H.O."/>
            <person name="Broder S."/>
            <person name="Gardner M.J."/>
            <person name="Fraser C.M."/>
            <person name="Birney E."/>
            <person name="Bork P."/>
            <person name="Brey P.T."/>
            <person name="Venter J.C."/>
            <person name="Weissenbach J."/>
            <person name="Kafatos F.C."/>
            <person name="Collins F.H."/>
            <person name="Hoffman S.L."/>
        </authorList>
    </citation>
    <scope>NUCLEOTIDE SEQUENCE [LARGE SCALE GENOMIC DNA]</scope>
    <source>
        <strain evidence="13 14">PEST</strain>
    </source>
</reference>
<evidence type="ECO:0000313" key="14">
    <source>
        <dbReference type="Proteomes" id="UP000007062"/>
    </source>
</evidence>
<dbReference type="InterPro" id="IPR036236">
    <property type="entry name" value="Znf_C2H2_sf"/>
</dbReference>
<dbReference type="FunFam" id="3.30.160.60:FF:000254">
    <property type="entry name" value="Odd-skipped related transciption factor 1"/>
    <property type="match status" value="1"/>
</dbReference>
<proteinExistence type="predicted"/>
<dbReference type="Pfam" id="PF00096">
    <property type="entry name" value="zf-C2H2"/>
    <property type="match status" value="4"/>
</dbReference>
<dbReference type="VEuPathDB" id="VectorBase:AGAMI1_013548"/>
<dbReference type="EnsemblMetazoa" id="AGAP008222-RA">
    <property type="protein sequence ID" value="AGAP008222-PA"/>
    <property type="gene ID" value="AGAP008222"/>
</dbReference>
<feature type="domain" description="C2H2-type" evidence="12">
    <location>
        <begin position="253"/>
        <end position="280"/>
    </location>
</feature>
<evidence type="ECO:0000256" key="3">
    <source>
        <dbReference type="ARBA" id="ARBA00022723"/>
    </source>
</evidence>
<dbReference type="GO" id="GO:0000977">
    <property type="term" value="F:RNA polymerase II transcription regulatory region sequence-specific DNA binding"/>
    <property type="evidence" value="ECO:0000318"/>
    <property type="project" value="GO_Central"/>
</dbReference>
<dbReference type="GO" id="GO:0016348">
    <property type="term" value="P:imaginal disc-derived leg joint morphogenesis"/>
    <property type="evidence" value="ECO:0007669"/>
    <property type="project" value="UniProtKB-ARBA"/>
</dbReference>
<evidence type="ECO:0000256" key="8">
    <source>
        <dbReference type="ARBA" id="ARBA00023015"/>
    </source>
</evidence>
<evidence type="ECO:0000256" key="1">
    <source>
        <dbReference type="ARBA" id="ARBA00004123"/>
    </source>
</evidence>
<dbReference type="InterPro" id="IPR050717">
    <property type="entry name" value="C2H2-ZF_Transcription_Reg"/>
</dbReference>
<keyword evidence="2" id="KW-0217">Developmental protein</keyword>
<feature type="domain" description="C2H2-type" evidence="12">
    <location>
        <begin position="225"/>
        <end position="252"/>
    </location>
</feature>
<feature type="region of interest" description="Disordered" evidence="11">
    <location>
        <begin position="586"/>
        <end position="664"/>
    </location>
</feature>
<keyword evidence="5" id="KW-0863">Zinc-finger</keyword>
<feature type="region of interest" description="Disordered" evidence="11">
    <location>
        <begin position="367"/>
        <end position="530"/>
    </location>
</feature>
<dbReference type="SMART" id="SM00355">
    <property type="entry name" value="ZnF_C2H2"/>
    <property type="match status" value="5"/>
</dbReference>
<evidence type="ECO:0000256" key="9">
    <source>
        <dbReference type="ARBA" id="ARBA00023163"/>
    </source>
</evidence>
<evidence type="ECO:0000313" key="13">
    <source>
        <dbReference type="EnsemblMetazoa" id="AGAP008222-PA"/>
    </source>
</evidence>
<keyword evidence="6" id="KW-0562">Pair-rule protein</keyword>
<evidence type="ECO:0000256" key="4">
    <source>
        <dbReference type="ARBA" id="ARBA00022737"/>
    </source>
</evidence>
<evidence type="ECO:0000256" key="11">
    <source>
        <dbReference type="SAM" id="MobiDB-lite"/>
    </source>
</evidence>
<feature type="compositionally biased region" description="Low complexity" evidence="11">
    <location>
        <begin position="694"/>
        <end position="709"/>
    </location>
</feature>
<keyword evidence="9" id="KW-0804">Transcription</keyword>
<feature type="region of interest" description="Disordered" evidence="11">
    <location>
        <begin position="694"/>
        <end position="768"/>
    </location>
</feature>
<dbReference type="Proteomes" id="UP000007062">
    <property type="component" value="Chromosome 3R"/>
</dbReference>
<dbReference type="FunFam" id="3.30.160.60:FF:000148">
    <property type="entry name" value="zinc finger protein Gfi-1"/>
    <property type="match status" value="1"/>
</dbReference>
<evidence type="ECO:0000256" key="5">
    <source>
        <dbReference type="ARBA" id="ARBA00022771"/>
    </source>
</evidence>
<feature type="domain" description="C2H2-type" evidence="12">
    <location>
        <begin position="309"/>
        <end position="336"/>
    </location>
</feature>
<keyword evidence="8" id="KW-0805">Transcription regulation</keyword>
<reference evidence="13 14" key="2">
    <citation type="journal article" date="2004" name="Trends Parasitol.">
        <title>The Anopheles gambiae genome: an update.</title>
        <authorList>
            <person name="Mongin E."/>
            <person name="Louis C."/>
            <person name="Holt R.A."/>
            <person name="Birney E."/>
            <person name="Collins F.H."/>
        </authorList>
    </citation>
    <scope>NUCLEOTIDE SEQUENCE [LARGE SCALE GENOMIC DNA]</scope>
    <source>
        <strain evidence="13 14">PEST</strain>
    </source>
</reference>
<keyword evidence="10" id="KW-0539">Nucleus</keyword>
<feature type="compositionally biased region" description="Acidic residues" evidence="11">
    <location>
        <begin position="440"/>
        <end position="454"/>
    </location>
</feature>
<dbReference type="PROSITE" id="PS50157">
    <property type="entry name" value="ZINC_FINGER_C2H2_2"/>
    <property type="match status" value="5"/>
</dbReference>
<dbReference type="FunFam" id="3.30.160.60:FF:000311">
    <property type="entry name" value="protein odd-skipped-related 2 isoform X1"/>
    <property type="match status" value="1"/>
</dbReference>
<accession>A0A1S4GYD7</accession>
<dbReference type="PROSITE" id="PS00028">
    <property type="entry name" value="ZINC_FINGER_C2H2_1"/>
    <property type="match status" value="5"/>
</dbReference>
<sequence length="768" mass="81940">MPTEGPTLDDRGLATLSRSSRIDQFLAGNGGPPTSPTIRGSSGGSGSGSARTPSSSSSGYESQLAFQHHMMASGGGPPQHHGRESSAFVPVLPSRALRPSLYPGVLEGPPDGLSKEGVPKRGSSYELMAMMADKRKELALREAAAAAMLLPRPGGPPVQSPSGIYPPPGAFLGGPGPSPTSAGTFTFPPAGVGLYPPGVPPGMHAGLDRRLLRAPGRASRPKKQFICKFCNRQFTKSYNLLIHERTHTDERPYSCDICLKAFRRQDHLRDHRYIHSKEKPFKCTECGKGFCQSRTLAVHKILHMEESPHKCPVCNRSFNQRSNLKTHLLTHTDHKPYECNSCGKVFRRNCDLRRHALTHTVGDVPSEALDVGVDDDGHQLSGDEDETVLEVDSPVHSPAGRHRSVSPPLDMPVSAELDDDEREEDERRSVMEARRRAARDEEDDEEEDEEEDDLISVAGHEPDPTPVVQCHHERPMGSKSPYTMRPQYDHGSRSSMSSQSSQHSSSMHPSGHGEDSRDSGPMVMPHPSSHATDVFVPMLHVRRDLHHKMGLIGRASATITSSSGGGMLDAGGSFLSHIPLRKRAMGPDGEPHPIMSRSLHMPPGSRGPHKSHLVEDVHSGPPDSPHREPMPLMSPSVPSASPVLLSPHLPPGLALPPPPPPPPAPSSMAVPINLANLSNLPVVLPPAPAPSVLVGPGSGPGSSSAAASPHHPHPGVMASPGSSSSLKGSSTPSVASSSSTSATPQVVAPAVPPPPRKTGFSIEDIMRR</sequence>
<dbReference type="OMA" id="QFMTSMA"/>
<feature type="compositionally biased region" description="Pro residues" evidence="11">
    <location>
        <begin position="648"/>
        <end position="664"/>
    </location>
</feature>
<keyword evidence="3" id="KW-0479">Metal-binding</keyword>
<dbReference type="SUPFAM" id="SSF57667">
    <property type="entry name" value="beta-beta-alpha zinc fingers"/>
    <property type="match status" value="3"/>
</dbReference>
<evidence type="ECO:0000256" key="10">
    <source>
        <dbReference type="ARBA" id="ARBA00023242"/>
    </source>
</evidence>
<dbReference type="InParanoid" id="A0A1S4GYD7"/>
<feature type="compositionally biased region" description="Low complexity" evidence="11">
    <location>
        <begin position="719"/>
        <end position="749"/>
    </location>
</feature>
<dbReference type="GO" id="GO:0000122">
    <property type="term" value="P:negative regulation of transcription by RNA polymerase II"/>
    <property type="evidence" value="ECO:0000318"/>
    <property type="project" value="GO_Central"/>
</dbReference>
<organism evidence="13 14">
    <name type="scientific">Anopheles gambiae</name>
    <name type="common">African malaria mosquito</name>
    <dbReference type="NCBI Taxonomy" id="7165"/>
    <lineage>
        <taxon>Eukaryota</taxon>
        <taxon>Metazoa</taxon>
        <taxon>Ecdysozoa</taxon>
        <taxon>Arthropoda</taxon>
        <taxon>Hexapoda</taxon>
        <taxon>Insecta</taxon>
        <taxon>Pterygota</taxon>
        <taxon>Neoptera</taxon>
        <taxon>Endopterygota</taxon>
        <taxon>Diptera</taxon>
        <taxon>Nematocera</taxon>
        <taxon>Culicoidea</taxon>
        <taxon>Culicidae</taxon>
        <taxon>Anophelinae</taxon>
        <taxon>Anopheles</taxon>
    </lineage>
</organism>
<keyword evidence="4" id="KW-0677">Repeat</keyword>
<dbReference type="Gene3D" id="3.30.160.60">
    <property type="entry name" value="Classic Zinc Finger"/>
    <property type="match status" value="5"/>
</dbReference>
<dbReference type="GO" id="GO:0000981">
    <property type="term" value="F:DNA-binding transcription factor activity, RNA polymerase II-specific"/>
    <property type="evidence" value="ECO:0000318"/>
    <property type="project" value="GO_Central"/>
</dbReference>
<dbReference type="EMBL" id="AAAB01008964">
    <property type="status" value="NOT_ANNOTATED_CDS"/>
    <property type="molecule type" value="Genomic_DNA"/>
</dbReference>
<dbReference type="GO" id="GO:0007366">
    <property type="term" value="P:periodic partitioning by pair rule gene"/>
    <property type="evidence" value="ECO:0007669"/>
    <property type="project" value="UniProtKB-KW"/>
</dbReference>
<dbReference type="GO" id="GO:0009880">
    <property type="term" value="P:embryonic pattern specification"/>
    <property type="evidence" value="ECO:0000318"/>
    <property type="project" value="GO_Central"/>
</dbReference>
<evidence type="ECO:0000259" key="12">
    <source>
        <dbReference type="PROSITE" id="PS50157"/>
    </source>
</evidence>
<keyword evidence="7" id="KW-0862">Zinc</keyword>
<dbReference type="FunFam" id="3.30.160.60:FF:000318">
    <property type="entry name" value="Odd-skipped-related transciption factor 2"/>
    <property type="match status" value="1"/>
</dbReference>
<dbReference type="FunCoup" id="A0A1S4GYD7">
    <property type="interactions" value="76"/>
</dbReference>
<feature type="domain" description="C2H2-type" evidence="12">
    <location>
        <begin position="281"/>
        <end position="308"/>
    </location>
</feature>
<feature type="domain" description="C2H2-type" evidence="12">
    <location>
        <begin position="337"/>
        <end position="360"/>
    </location>
</feature>
<dbReference type="GO" id="GO:0008270">
    <property type="term" value="F:zinc ion binding"/>
    <property type="evidence" value="ECO:0007669"/>
    <property type="project" value="UniProtKB-KW"/>
</dbReference>
<feature type="compositionally biased region" description="Basic and acidic residues" evidence="11">
    <location>
        <begin position="425"/>
        <end position="439"/>
    </location>
</feature>
<dbReference type="PANTHER" id="PTHR14196:SF0">
    <property type="entry name" value="PROTEIN BOWEL"/>
    <property type="match status" value="1"/>
</dbReference>
<evidence type="ECO:0000256" key="7">
    <source>
        <dbReference type="ARBA" id="ARBA00022833"/>
    </source>
</evidence>
<dbReference type="VEuPathDB" id="VectorBase:AGAP008222"/>
<dbReference type="AlphaFoldDB" id="A0A1S4GYD7"/>
<reference evidence="13" key="3">
    <citation type="submission" date="2020-05" db="UniProtKB">
        <authorList>
            <consortium name="EnsemblMetazoa"/>
        </authorList>
    </citation>
    <scope>IDENTIFICATION</scope>
    <source>
        <strain evidence="13">PEST</strain>
    </source>
</reference>
<dbReference type="InterPro" id="IPR013087">
    <property type="entry name" value="Znf_C2H2_type"/>
</dbReference>
<feature type="region of interest" description="Disordered" evidence="11">
    <location>
        <begin position="19"/>
        <end position="61"/>
    </location>
</feature>
<dbReference type="GO" id="GO:0048619">
    <property type="term" value="P:embryonic hindgut morphogenesis"/>
    <property type="evidence" value="ECO:0000318"/>
    <property type="project" value="GO_Central"/>
</dbReference>
<feature type="compositionally biased region" description="Low complexity" evidence="11">
    <location>
        <begin position="48"/>
        <end position="59"/>
    </location>
</feature>
<dbReference type="Pfam" id="PF13912">
    <property type="entry name" value="zf-C2H2_6"/>
    <property type="match status" value="1"/>
</dbReference>
<protein>
    <submittedName>
        <fullName evidence="13">Odd-skipped related</fullName>
    </submittedName>
</protein>
<name>A0A1S4GYD7_ANOGA</name>
<dbReference type="PANTHER" id="PTHR14196">
    <property type="entry name" value="ODD-SKIPPED - RELATED"/>
    <property type="match status" value="1"/>
</dbReference>
<dbReference type="GO" id="GO:0005634">
    <property type="term" value="C:nucleus"/>
    <property type="evidence" value="ECO:0000318"/>
    <property type="project" value="GO_Central"/>
</dbReference>
<dbReference type="FunFam" id="3.30.160.60:FF:000958">
    <property type="entry name" value="Odd skipped"/>
    <property type="match status" value="1"/>
</dbReference>
<feature type="compositionally biased region" description="Low complexity" evidence="11">
    <location>
        <begin position="493"/>
        <end position="510"/>
    </location>
</feature>
<comment type="subcellular location">
    <subcellularLocation>
        <location evidence="1">Nucleus</location>
    </subcellularLocation>
</comment>